<dbReference type="GO" id="GO:0016020">
    <property type="term" value="C:membrane"/>
    <property type="evidence" value="ECO:0007669"/>
    <property type="project" value="UniProtKB-SubCell"/>
</dbReference>
<evidence type="ECO:0000313" key="4">
    <source>
        <dbReference type="Proteomes" id="UP000829758"/>
    </source>
</evidence>
<sequence>MDARPRTNAEYILPLKWTEDSGLEELCGYLEVLCTHLPVLVVDGSDEERFAVHGRAFPPAVRHCRTAHPECLNGKVDGVLTGLDLTRAEYLIIADDDVRYTPSALSRVLALLADADVVRPQNYFPAPLPWHAKWDTGRILLNRAFGSDYPGTLGVRAELLRRTGGYSGDVLFENLELLRTVKAAGGREARAGDLHIARLPCSARRFFSQRVRQAYDGFAQPLRLSAELSLLPLLTWCLRRPRRLAGFAGIAVAAAEYGRRRGGGSRVFPPTAALWAPVWLSERAVCIWLAAVRRMGGGIPHSGTRIRTAAHSVVTLRRELHRGTDPVA</sequence>
<dbReference type="InterPro" id="IPR001173">
    <property type="entry name" value="Glyco_trans_2-like"/>
</dbReference>
<dbReference type="Gene3D" id="3.90.550.10">
    <property type="entry name" value="Spore Coat Polysaccharide Biosynthesis Protein SpsA, Chain A"/>
    <property type="match status" value="1"/>
</dbReference>
<reference evidence="2" key="1">
    <citation type="submission" date="2021-10" db="EMBL/GenBank/DDBJ databases">
        <title>Novel species in genus Arthrobacter.</title>
        <authorList>
            <person name="Liu Y."/>
        </authorList>
    </citation>
    <scope>NUCLEOTIDE SEQUENCE</scope>
    <source>
        <strain evidence="4">zg-Y462</strain>
        <strain evidence="2">Zg-Y462</strain>
    </source>
</reference>
<dbReference type="Proteomes" id="UP001155145">
    <property type="component" value="Unassembled WGS sequence"/>
</dbReference>
<protein>
    <submittedName>
        <fullName evidence="2">Glycosyltransferase family 2 protein</fullName>
    </submittedName>
</protein>
<keyword evidence="4" id="KW-1185">Reference proteome</keyword>
<dbReference type="InterPro" id="IPR029044">
    <property type="entry name" value="Nucleotide-diphossugar_trans"/>
</dbReference>
<evidence type="ECO:0000313" key="2">
    <source>
        <dbReference type="EMBL" id="MCC3271631.1"/>
    </source>
</evidence>
<gene>
    <name evidence="2" type="ORF">LJ755_02640</name>
    <name evidence="3" type="ORF">MUK71_08050</name>
</gene>
<proteinExistence type="predicted"/>
<dbReference type="Pfam" id="PF00535">
    <property type="entry name" value="Glycos_transf_2"/>
    <property type="match status" value="1"/>
</dbReference>
<evidence type="ECO:0000259" key="1">
    <source>
        <dbReference type="Pfam" id="PF00535"/>
    </source>
</evidence>
<dbReference type="RefSeq" id="WP_227927873.1">
    <property type="nucleotide sequence ID" value="NZ_CP094984.1"/>
</dbReference>
<name>A0A9X1S8P0_9MICC</name>
<organism evidence="2 5">
    <name type="scientific">Arthrobacter zhangbolii</name>
    <dbReference type="NCBI Taxonomy" id="2886936"/>
    <lineage>
        <taxon>Bacteria</taxon>
        <taxon>Bacillati</taxon>
        <taxon>Actinomycetota</taxon>
        <taxon>Actinomycetes</taxon>
        <taxon>Micrococcales</taxon>
        <taxon>Micrococcaceae</taxon>
        <taxon>Arthrobacter</taxon>
    </lineage>
</organism>
<accession>A0A9X1S8P0</accession>
<dbReference type="SUPFAM" id="SSF53448">
    <property type="entry name" value="Nucleotide-diphospho-sugar transferases"/>
    <property type="match status" value="1"/>
</dbReference>
<evidence type="ECO:0000313" key="3">
    <source>
        <dbReference type="EMBL" id="UON93537.1"/>
    </source>
</evidence>
<dbReference type="EMBL" id="JAJFZT010000001">
    <property type="protein sequence ID" value="MCC3271631.1"/>
    <property type="molecule type" value="Genomic_DNA"/>
</dbReference>
<dbReference type="AlphaFoldDB" id="A0A9X1S8P0"/>
<dbReference type="EMBL" id="CP094984">
    <property type="protein sequence ID" value="UON93537.1"/>
    <property type="molecule type" value="Genomic_DNA"/>
</dbReference>
<feature type="domain" description="Glycosyltransferase 2-like" evidence="1">
    <location>
        <begin position="41"/>
        <end position="124"/>
    </location>
</feature>
<dbReference type="Proteomes" id="UP000829758">
    <property type="component" value="Chromosome"/>
</dbReference>
<dbReference type="GO" id="GO:0016757">
    <property type="term" value="F:glycosyltransferase activity"/>
    <property type="evidence" value="ECO:0007669"/>
    <property type="project" value="UniProtKB-KW"/>
</dbReference>
<evidence type="ECO:0000313" key="5">
    <source>
        <dbReference type="Proteomes" id="UP001155145"/>
    </source>
</evidence>